<sequence length="271" mass="30395">MKFRTIAIVVCLAVIAALIIWKPFPRPSMDDATVKLAPTVPPPAGHDDVLVVFFSGDGGWRDLDQQLGKRLVARGLPVLGVSCLDYYWRNRSPEQSAQELDALITRYTTQWHKQKVWLIGFSFGADVLPTIVEKLSPANRARLVQMVLLSPSQDVNFEVEMEGYIAMRENWLKTHIKEVMQSINPVPHYPALPPITALQNQPPIICYYGHDDSDDTVCDDPKLPTWVKVYEMPGDHHFDYNYDGLATRMIGDLPIDTSPTETAPSPPATAQ</sequence>
<proteinExistence type="predicted"/>
<protein>
    <submittedName>
        <fullName evidence="2">Alpha/beta hydrolase</fullName>
    </submittedName>
</protein>
<evidence type="ECO:0000313" key="3">
    <source>
        <dbReference type="Proteomes" id="UP000663181"/>
    </source>
</evidence>
<gene>
    <name evidence="2" type="ORF">ISN74_18210</name>
</gene>
<dbReference type="Pfam" id="PF06057">
    <property type="entry name" value="VirJ"/>
    <property type="match status" value="1"/>
</dbReference>
<dbReference type="InterPro" id="IPR029058">
    <property type="entry name" value="AB_hydrolase_fold"/>
</dbReference>
<feature type="domain" description="Bacterial virulence" evidence="1">
    <location>
        <begin position="48"/>
        <end position="252"/>
    </location>
</feature>
<keyword evidence="3" id="KW-1185">Reference proteome</keyword>
<name>A0ABX7GSC6_9GAMM</name>
<dbReference type="InterPro" id="IPR010333">
    <property type="entry name" value="VirJ"/>
</dbReference>
<keyword evidence="2" id="KW-0378">Hydrolase</keyword>
<evidence type="ECO:0000259" key="1">
    <source>
        <dbReference type="Pfam" id="PF06057"/>
    </source>
</evidence>
<dbReference type="EMBL" id="CP064030">
    <property type="protein sequence ID" value="QRN53336.1"/>
    <property type="molecule type" value="Genomic_DNA"/>
</dbReference>
<reference evidence="2 3" key="1">
    <citation type="submission" date="2020-10" db="EMBL/GenBank/DDBJ databases">
        <title>Phylogeny of dyella-like bacteria.</title>
        <authorList>
            <person name="Fu J."/>
        </authorList>
    </citation>
    <scope>NUCLEOTIDE SEQUENCE [LARGE SCALE GENOMIC DNA]</scope>
    <source>
        <strain evidence="2 3">DHOB09</strain>
    </source>
</reference>
<dbReference type="SUPFAM" id="SSF53474">
    <property type="entry name" value="alpha/beta-Hydrolases"/>
    <property type="match status" value="1"/>
</dbReference>
<dbReference type="GO" id="GO:0016787">
    <property type="term" value="F:hydrolase activity"/>
    <property type="evidence" value="ECO:0007669"/>
    <property type="project" value="UniProtKB-KW"/>
</dbReference>
<organism evidence="2 3">
    <name type="scientific">Dyella caseinilytica</name>
    <dbReference type="NCBI Taxonomy" id="1849581"/>
    <lineage>
        <taxon>Bacteria</taxon>
        <taxon>Pseudomonadati</taxon>
        <taxon>Pseudomonadota</taxon>
        <taxon>Gammaproteobacteria</taxon>
        <taxon>Lysobacterales</taxon>
        <taxon>Rhodanobacteraceae</taxon>
        <taxon>Dyella</taxon>
    </lineage>
</organism>
<dbReference type="RefSeq" id="WP_188800600.1">
    <property type="nucleotide sequence ID" value="NZ_BMIZ01000002.1"/>
</dbReference>
<dbReference type="Proteomes" id="UP000663181">
    <property type="component" value="Chromosome"/>
</dbReference>
<accession>A0ABX7GSC6</accession>
<evidence type="ECO:0000313" key="2">
    <source>
        <dbReference type="EMBL" id="QRN53336.1"/>
    </source>
</evidence>
<dbReference type="Gene3D" id="3.40.50.1820">
    <property type="entry name" value="alpha/beta hydrolase"/>
    <property type="match status" value="1"/>
</dbReference>